<proteinExistence type="predicted"/>
<dbReference type="EMBL" id="CP025781">
    <property type="protein sequence ID" value="QBC42642.1"/>
    <property type="molecule type" value="Genomic_DNA"/>
</dbReference>
<dbReference type="KEGG" id="ifl:C1H71_03110"/>
<gene>
    <name evidence="1" type="ORF">C1H71_03110</name>
</gene>
<evidence type="ECO:0000313" key="1">
    <source>
        <dbReference type="EMBL" id="QBC42642.1"/>
    </source>
</evidence>
<sequence length="78" mass="8808">MWTFSAVREQSIDHPDGSYTPGKVLIPKEDHVLMVNLPPRMPIASSDMFKDEGNLCVIFKDLNTVELQYSVSFDCGVF</sequence>
<protein>
    <submittedName>
        <fullName evidence="1">Uncharacterized protein</fullName>
    </submittedName>
</protein>
<reference evidence="1 2" key="1">
    <citation type="submission" date="2018-01" db="EMBL/GenBank/DDBJ databases">
        <title>Genome sequence of Iodobacter sp. strain PCH194 isolated from Indian Trans-Himalaya.</title>
        <authorList>
            <person name="Kumar V."/>
            <person name="Thakur V."/>
            <person name="Kumar S."/>
            <person name="Singh D."/>
        </authorList>
    </citation>
    <scope>NUCLEOTIDE SEQUENCE [LARGE SCALE GENOMIC DNA]</scope>
    <source>
        <strain evidence="1 2">PCH194</strain>
    </source>
</reference>
<dbReference type="Proteomes" id="UP000515917">
    <property type="component" value="Chromosome"/>
</dbReference>
<keyword evidence="2" id="KW-1185">Reference proteome</keyword>
<organism evidence="1 2">
    <name type="scientific">Iodobacter fluviatilis</name>
    <dbReference type="NCBI Taxonomy" id="537"/>
    <lineage>
        <taxon>Bacteria</taxon>
        <taxon>Pseudomonadati</taxon>
        <taxon>Pseudomonadota</taxon>
        <taxon>Betaproteobacteria</taxon>
        <taxon>Neisseriales</taxon>
        <taxon>Chitinibacteraceae</taxon>
        <taxon>Iodobacter</taxon>
    </lineage>
</organism>
<dbReference type="AlphaFoldDB" id="A0A7G3G663"/>
<name>A0A7G3G663_9NEIS</name>
<accession>A0A7G3G663</accession>
<evidence type="ECO:0000313" key="2">
    <source>
        <dbReference type="Proteomes" id="UP000515917"/>
    </source>
</evidence>